<dbReference type="SFLD" id="SFLDF00562">
    <property type="entry name" value="HemN-like__clustered_with_heat"/>
    <property type="match status" value="1"/>
</dbReference>
<dbReference type="NCBIfam" id="TIGR00539">
    <property type="entry name" value="hemN_rel"/>
    <property type="match status" value="1"/>
</dbReference>
<comment type="function">
    <text evidence="3">Probably acts as a heme chaperone, transferring heme to an unknown acceptor. Binds one molecule of heme per monomer, possibly covalently. Binds 1 [4Fe-4S] cluster. The cluster is coordinated with 3 cysteines and an exchangeable S-adenosyl-L-methionine.</text>
</comment>
<dbReference type="PANTHER" id="PTHR13932">
    <property type="entry name" value="COPROPORPHYRINIGEN III OXIDASE"/>
    <property type="match status" value="1"/>
</dbReference>
<keyword evidence="3" id="KW-0963">Cytoplasm</keyword>
<dbReference type="EMBL" id="RCHT01000036">
    <property type="protein sequence ID" value="RLL08122.1"/>
    <property type="molecule type" value="Genomic_DNA"/>
</dbReference>
<dbReference type="GO" id="GO:0006779">
    <property type="term" value="P:porphyrin-containing compound biosynthetic process"/>
    <property type="evidence" value="ECO:0007669"/>
    <property type="project" value="InterPro"/>
</dbReference>
<proteinExistence type="inferred from homology"/>
<dbReference type="InterPro" id="IPR010723">
    <property type="entry name" value="HemN_C"/>
</dbReference>
<organism evidence="5 6">
    <name type="scientific">Anaerotruncus massiliensis</name>
    <name type="common">ex Liu et al. 2021</name>
    <dbReference type="NCBI Taxonomy" id="2321404"/>
    <lineage>
        <taxon>Bacteria</taxon>
        <taxon>Bacillati</taxon>
        <taxon>Bacillota</taxon>
        <taxon>Clostridia</taxon>
        <taxon>Eubacteriales</taxon>
        <taxon>Oscillospiraceae</taxon>
        <taxon>Anaerotruncus</taxon>
    </lineage>
</organism>
<keyword evidence="3" id="KW-0004">4Fe-4S</keyword>
<dbReference type="Gene3D" id="3.30.750.200">
    <property type="match status" value="1"/>
</dbReference>
<dbReference type="InterPro" id="IPR006638">
    <property type="entry name" value="Elp3/MiaA/NifB-like_rSAM"/>
</dbReference>
<dbReference type="Pfam" id="PF06969">
    <property type="entry name" value="HemN_C"/>
    <property type="match status" value="1"/>
</dbReference>
<accession>A0A498CNH2</accession>
<dbReference type="AlphaFoldDB" id="A0A498CNH2"/>
<keyword evidence="3" id="KW-0143">Chaperone</keyword>
<dbReference type="CDD" id="cd01335">
    <property type="entry name" value="Radical_SAM"/>
    <property type="match status" value="1"/>
</dbReference>
<dbReference type="GO" id="GO:0046872">
    <property type="term" value="F:metal ion binding"/>
    <property type="evidence" value="ECO:0007669"/>
    <property type="project" value="UniProtKB-UniRule"/>
</dbReference>
<dbReference type="SFLD" id="SFLDG01065">
    <property type="entry name" value="anaerobic_coproporphyrinogen-I"/>
    <property type="match status" value="1"/>
</dbReference>
<keyword evidence="6" id="KW-1185">Reference proteome</keyword>
<dbReference type="Proteomes" id="UP000276301">
    <property type="component" value="Unassembled WGS sequence"/>
</dbReference>
<evidence type="ECO:0000259" key="4">
    <source>
        <dbReference type="PROSITE" id="PS51918"/>
    </source>
</evidence>
<comment type="caution">
    <text evidence="5">The sequence shown here is derived from an EMBL/GenBank/DDBJ whole genome shotgun (WGS) entry which is preliminary data.</text>
</comment>
<dbReference type="InterPro" id="IPR007197">
    <property type="entry name" value="rSAM"/>
</dbReference>
<evidence type="ECO:0000256" key="1">
    <source>
        <dbReference type="ARBA" id="ARBA00006100"/>
    </source>
</evidence>
<reference evidence="5 6" key="1">
    <citation type="submission" date="2018-10" db="EMBL/GenBank/DDBJ databases">
        <title>Anaerotruncus faecis sp. nov., isolated from human feces.</title>
        <authorList>
            <person name="Wang Y.-J."/>
        </authorList>
    </citation>
    <scope>NUCLEOTIDE SEQUENCE [LARGE SCALE GENOMIC DNA]</scope>
    <source>
        <strain evidence="5 6">22A2-44</strain>
    </source>
</reference>
<evidence type="ECO:0000313" key="5">
    <source>
        <dbReference type="EMBL" id="RLL08122.1"/>
    </source>
</evidence>
<evidence type="ECO:0000256" key="2">
    <source>
        <dbReference type="ARBA" id="ARBA00017228"/>
    </source>
</evidence>
<dbReference type="SFLD" id="SFLDS00029">
    <property type="entry name" value="Radical_SAM"/>
    <property type="match status" value="1"/>
</dbReference>
<dbReference type="SMART" id="SM00729">
    <property type="entry name" value="Elp3"/>
    <property type="match status" value="1"/>
</dbReference>
<keyword evidence="3" id="KW-0411">Iron-sulfur</keyword>
<dbReference type="PROSITE" id="PS51918">
    <property type="entry name" value="RADICAL_SAM"/>
    <property type="match status" value="1"/>
</dbReference>
<evidence type="ECO:0000256" key="3">
    <source>
        <dbReference type="RuleBase" id="RU364116"/>
    </source>
</evidence>
<keyword evidence="3" id="KW-0479">Metal-binding</keyword>
<dbReference type="Pfam" id="PF04055">
    <property type="entry name" value="Radical_SAM"/>
    <property type="match status" value="1"/>
</dbReference>
<dbReference type="InterPro" id="IPR034505">
    <property type="entry name" value="Coproporphyrinogen-III_oxidase"/>
</dbReference>
<feature type="domain" description="Radical SAM core" evidence="4">
    <location>
        <begin position="1"/>
        <end position="229"/>
    </location>
</feature>
<sequence length="368" mass="39720">MCDALYIHIPFCERKCPYCDFYSVAADEALMDAYTDAAIRSLGRAPYALAPLDTVYFGGGTPSVLGGRRLSRILEAADARFGIASGAEITVECNPHSALGRELSILRAAGVNRLSFGMQSADDGQLRRLGRLHTAADVVSAVETARGCGFAHFSLDLMLATPGQTPADIDRAVGLCGRLGAEHVSAYLLKIEPGTPFDRQGVTAACPDEEGQAAAYLHAAGALEAGGWRQYEISNFAREGRVARHNLKYWDCREYLGVGPSAHSFVNGRRFYFPRDLRGFLASGGDFSRAVDDGPGGDAEEYLMLRLRLSEGVRWDVLAARYPDFGAENLREKARRIPGGLITFDSDGLRLTAEGFLLSNAVIGELLG</sequence>
<gene>
    <name evidence="5" type="primary">hemW</name>
    <name evidence="5" type="ORF">D4A47_12475</name>
</gene>
<keyword evidence="3" id="KW-0349">Heme</keyword>
<protein>
    <recommendedName>
        <fullName evidence="2 3">Heme chaperone HemW</fullName>
    </recommendedName>
</protein>
<dbReference type="InterPro" id="IPR004559">
    <property type="entry name" value="HemW-like"/>
</dbReference>
<dbReference type="GO" id="GO:0004109">
    <property type="term" value="F:coproporphyrinogen oxidase activity"/>
    <property type="evidence" value="ECO:0007669"/>
    <property type="project" value="InterPro"/>
</dbReference>
<dbReference type="GO" id="GO:0005737">
    <property type="term" value="C:cytoplasm"/>
    <property type="evidence" value="ECO:0007669"/>
    <property type="project" value="UniProtKB-SubCell"/>
</dbReference>
<dbReference type="PANTHER" id="PTHR13932:SF5">
    <property type="entry name" value="RADICAL S-ADENOSYL METHIONINE DOMAIN-CONTAINING PROTEIN 1, MITOCHONDRIAL"/>
    <property type="match status" value="1"/>
</dbReference>
<keyword evidence="3" id="KW-0949">S-adenosyl-L-methionine</keyword>
<keyword evidence="3" id="KW-0408">Iron</keyword>
<dbReference type="RefSeq" id="WP_121587520.1">
    <property type="nucleotide sequence ID" value="NZ_RCHT01000036.1"/>
</dbReference>
<evidence type="ECO:0000313" key="6">
    <source>
        <dbReference type="Proteomes" id="UP000276301"/>
    </source>
</evidence>
<dbReference type="InterPro" id="IPR058240">
    <property type="entry name" value="rSAM_sf"/>
</dbReference>
<name>A0A498CNH2_9FIRM</name>
<dbReference type="SUPFAM" id="SSF102114">
    <property type="entry name" value="Radical SAM enzymes"/>
    <property type="match status" value="1"/>
</dbReference>
<comment type="subcellular location">
    <subcellularLocation>
        <location evidence="3">Cytoplasm</location>
    </subcellularLocation>
</comment>
<comment type="similarity">
    <text evidence="1">Belongs to the anaerobic coproporphyrinogen-III oxidase family. HemW subfamily.</text>
</comment>
<dbReference type="GO" id="GO:0051539">
    <property type="term" value="F:4 iron, 4 sulfur cluster binding"/>
    <property type="evidence" value="ECO:0007669"/>
    <property type="project" value="UniProtKB-UniRule"/>
</dbReference>